<accession>A0A250JE62</accession>
<dbReference type="KEGG" id="cfus:CYFUS_007252"/>
<dbReference type="SUPFAM" id="SSF49879">
    <property type="entry name" value="SMAD/FHA domain"/>
    <property type="match status" value="1"/>
</dbReference>
<organism evidence="2 3">
    <name type="scientific">Cystobacter fuscus</name>
    <dbReference type="NCBI Taxonomy" id="43"/>
    <lineage>
        <taxon>Bacteria</taxon>
        <taxon>Pseudomonadati</taxon>
        <taxon>Myxococcota</taxon>
        <taxon>Myxococcia</taxon>
        <taxon>Myxococcales</taxon>
        <taxon>Cystobacterineae</taxon>
        <taxon>Archangiaceae</taxon>
        <taxon>Cystobacter</taxon>
    </lineage>
</organism>
<sequence>MSTRLIVEIRFKAPALHRAVLEPGQVLRVGRGEQAGLVVASDPHLSALHFELVWNGMTCLLRDLDSATGTLLDGRRITKEAQIHHGAWVRAGTTDLSVYFEGATPPAEPLTPERVQLASRLLEVLEVESLPLLAVLDAARSERVRVLLRESVEFSKSLYEGPQAEVLAEVAPYLVSLPREGRLLHALLAEGWGKSWGIYLACAQPFAEVRRHLRKLLMVEGATGQELYFRFYDPRVLRPFLRTSSASLVREVLGPIDCFWLQGEQPEQILRIHYTPEGGREASPRLPPRT</sequence>
<name>A0A250JE62_9BACT</name>
<protein>
    <submittedName>
        <fullName evidence="2">FHA domain-containing protein</fullName>
    </submittedName>
</protein>
<evidence type="ECO:0000259" key="1">
    <source>
        <dbReference type="PROSITE" id="PS50006"/>
    </source>
</evidence>
<feature type="domain" description="FHA" evidence="1">
    <location>
        <begin position="27"/>
        <end position="77"/>
    </location>
</feature>
<proteinExistence type="predicted"/>
<dbReference type="InterPro" id="IPR000253">
    <property type="entry name" value="FHA_dom"/>
</dbReference>
<gene>
    <name evidence="2" type="ORF">CYFUS_007252</name>
</gene>
<dbReference type="AlphaFoldDB" id="A0A250JE62"/>
<dbReference type="Proteomes" id="UP000217257">
    <property type="component" value="Chromosome"/>
</dbReference>
<dbReference type="Pfam" id="PF13503">
    <property type="entry name" value="DUF4123"/>
    <property type="match status" value="1"/>
</dbReference>
<evidence type="ECO:0000313" key="3">
    <source>
        <dbReference type="Proteomes" id="UP000217257"/>
    </source>
</evidence>
<dbReference type="SMART" id="SM00240">
    <property type="entry name" value="FHA"/>
    <property type="match status" value="1"/>
</dbReference>
<dbReference type="Gene3D" id="2.60.200.20">
    <property type="match status" value="1"/>
</dbReference>
<dbReference type="EMBL" id="CP022098">
    <property type="protein sequence ID" value="ATB41782.1"/>
    <property type="molecule type" value="Genomic_DNA"/>
</dbReference>
<dbReference type="Pfam" id="PF00498">
    <property type="entry name" value="FHA"/>
    <property type="match status" value="1"/>
</dbReference>
<dbReference type="PROSITE" id="PS50006">
    <property type="entry name" value="FHA_DOMAIN"/>
    <property type="match status" value="1"/>
</dbReference>
<dbReference type="InterPro" id="IPR008984">
    <property type="entry name" value="SMAD_FHA_dom_sf"/>
</dbReference>
<dbReference type="CDD" id="cd00060">
    <property type="entry name" value="FHA"/>
    <property type="match status" value="1"/>
</dbReference>
<evidence type="ECO:0000313" key="2">
    <source>
        <dbReference type="EMBL" id="ATB41782.1"/>
    </source>
</evidence>
<dbReference type="RefSeq" id="WP_095989436.1">
    <property type="nucleotide sequence ID" value="NZ_CP022098.1"/>
</dbReference>
<reference evidence="2 3" key="1">
    <citation type="submission" date="2017-06" db="EMBL/GenBank/DDBJ databases">
        <title>Sequencing and comparative analysis of myxobacterial genomes.</title>
        <authorList>
            <person name="Rupp O."/>
            <person name="Goesmann A."/>
            <person name="Sogaard-Andersen L."/>
        </authorList>
    </citation>
    <scope>NUCLEOTIDE SEQUENCE [LARGE SCALE GENOMIC DNA]</scope>
    <source>
        <strain evidence="2 3">DSM 52655</strain>
    </source>
</reference>
<dbReference type="InterPro" id="IPR025391">
    <property type="entry name" value="DUF4123"/>
</dbReference>